<dbReference type="InParanoid" id="A0A0V0QHH2"/>
<dbReference type="Pfam" id="PF16870">
    <property type="entry name" value="OxoGdeHyase_C"/>
    <property type="match status" value="1"/>
</dbReference>
<keyword evidence="5" id="KW-0786">Thiamine pyrophosphate</keyword>
<dbReference type="SUPFAM" id="SSF52518">
    <property type="entry name" value="Thiamin diphosphate-binding fold (THDP-binding)"/>
    <property type="match status" value="2"/>
</dbReference>
<dbReference type="Pfam" id="PF16078">
    <property type="entry name" value="2-oxogl_dehyd_N"/>
    <property type="match status" value="1"/>
</dbReference>
<proteinExistence type="inferred from homology"/>
<comment type="caution">
    <text evidence="10">The sequence shown here is derived from an EMBL/GenBank/DDBJ whole genome shotgun (WGS) entry which is preliminary data.</text>
</comment>
<reference evidence="10 11" key="1">
    <citation type="journal article" date="2015" name="Sci. Rep.">
        <title>Genome of the facultative scuticociliatosis pathogen Pseudocohnilembus persalinus provides insight into its virulence through horizontal gene transfer.</title>
        <authorList>
            <person name="Xiong J."/>
            <person name="Wang G."/>
            <person name="Cheng J."/>
            <person name="Tian M."/>
            <person name="Pan X."/>
            <person name="Warren A."/>
            <person name="Jiang C."/>
            <person name="Yuan D."/>
            <person name="Miao W."/>
        </authorList>
    </citation>
    <scope>NUCLEOTIDE SEQUENCE [LARGE SCALE GENOMIC DNA]</scope>
    <source>
        <strain evidence="10">36N120E</strain>
    </source>
</reference>
<evidence type="ECO:0000259" key="9">
    <source>
        <dbReference type="SMART" id="SM00861"/>
    </source>
</evidence>
<dbReference type="InterPro" id="IPR032106">
    <property type="entry name" value="2-oxogl_dehyd_N"/>
</dbReference>
<accession>A0A0V0QHH2</accession>
<gene>
    <name evidence="10" type="ORF">PPERSA_01579</name>
</gene>
<dbReference type="InterPro" id="IPR011603">
    <property type="entry name" value="2oxoglutarate_DH_E1"/>
</dbReference>
<name>A0A0V0QHH2_PSEPJ</name>
<dbReference type="EC" id="1.2.4.2" evidence="3"/>
<keyword evidence="11" id="KW-1185">Reference proteome</keyword>
<dbReference type="NCBIfam" id="NF008907">
    <property type="entry name" value="PRK12270.1"/>
    <property type="match status" value="1"/>
</dbReference>
<organism evidence="10 11">
    <name type="scientific">Pseudocohnilembus persalinus</name>
    <name type="common">Ciliate</name>
    <dbReference type="NCBI Taxonomy" id="266149"/>
    <lineage>
        <taxon>Eukaryota</taxon>
        <taxon>Sar</taxon>
        <taxon>Alveolata</taxon>
        <taxon>Ciliophora</taxon>
        <taxon>Intramacronucleata</taxon>
        <taxon>Oligohymenophorea</taxon>
        <taxon>Scuticociliatia</taxon>
        <taxon>Philasterida</taxon>
        <taxon>Pseudocohnilembidae</taxon>
        <taxon>Pseudocohnilembus</taxon>
    </lineage>
</organism>
<dbReference type="EMBL" id="LDAU01000166">
    <property type="protein sequence ID" value="KRX01709.1"/>
    <property type="molecule type" value="Genomic_DNA"/>
</dbReference>
<dbReference type="FunCoup" id="A0A0V0QHH2">
    <property type="interactions" value="178"/>
</dbReference>
<dbReference type="PIRSF" id="PIRSF000157">
    <property type="entry name" value="Oxoglu_dh_E1"/>
    <property type="match status" value="1"/>
</dbReference>
<dbReference type="GO" id="GO:0045252">
    <property type="term" value="C:oxoglutarate dehydrogenase complex"/>
    <property type="evidence" value="ECO:0007669"/>
    <property type="project" value="TreeGrafter"/>
</dbReference>
<dbReference type="InterPro" id="IPR001017">
    <property type="entry name" value="DH_E1"/>
</dbReference>
<dbReference type="InterPro" id="IPR042179">
    <property type="entry name" value="KGD_C_sf"/>
</dbReference>
<dbReference type="Proteomes" id="UP000054937">
    <property type="component" value="Unassembled WGS sequence"/>
</dbReference>
<dbReference type="AlphaFoldDB" id="A0A0V0QHH2"/>
<dbReference type="Gene3D" id="3.40.50.970">
    <property type="match status" value="1"/>
</dbReference>
<dbReference type="GO" id="GO:0006099">
    <property type="term" value="P:tricarboxylic acid cycle"/>
    <property type="evidence" value="ECO:0007669"/>
    <property type="project" value="TreeGrafter"/>
</dbReference>
<evidence type="ECO:0000313" key="10">
    <source>
        <dbReference type="EMBL" id="KRX01709.1"/>
    </source>
</evidence>
<dbReference type="Pfam" id="PF00676">
    <property type="entry name" value="E1_dh"/>
    <property type="match status" value="1"/>
</dbReference>
<evidence type="ECO:0000256" key="6">
    <source>
        <dbReference type="ARBA" id="ARBA00037426"/>
    </source>
</evidence>
<dbReference type="Pfam" id="PF02779">
    <property type="entry name" value="Transket_pyr"/>
    <property type="match status" value="1"/>
</dbReference>
<dbReference type="CDD" id="cd02016">
    <property type="entry name" value="TPP_E1_OGDC_like"/>
    <property type="match status" value="1"/>
</dbReference>
<keyword evidence="4" id="KW-0560">Oxidoreductase</keyword>
<protein>
    <recommendedName>
        <fullName evidence="7">2-oxoglutarate dehydrogenase, mitochondrial</fullName>
        <ecNumber evidence="3">1.2.4.2</ecNumber>
    </recommendedName>
    <alternativeName>
        <fullName evidence="8">2-oxoglutarate dehydrogenase complex component E1</fullName>
    </alternativeName>
</protein>
<dbReference type="GO" id="GO:0005739">
    <property type="term" value="C:mitochondrion"/>
    <property type="evidence" value="ECO:0007669"/>
    <property type="project" value="TreeGrafter"/>
</dbReference>
<dbReference type="OrthoDB" id="413077at2759"/>
<dbReference type="GO" id="GO:0004591">
    <property type="term" value="F:oxoglutarate dehydrogenase (succinyl-transferring) activity"/>
    <property type="evidence" value="ECO:0007669"/>
    <property type="project" value="UniProtKB-EC"/>
</dbReference>
<dbReference type="Gene3D" id="3.40.50.12470">
    <property type="match status" value="1"/>
</dbReference>
<dbReference type="PANTHER" id="PTHR23152:SF4">
    <property type="entry name" value="2-OXOADIPATE DEHYDROGENASE COMPLEX COMPONENT E1"/>
    <property type="match status" value="1"/>
</dbReference>
<evidence type="ECO:0000256" key="2">
    <source>
        <dbReference type="ARBA" id="ARBA00006936"/>
    </source>
</evidence>
<sequence length="1008" mass="116454">MFKKLISIPKQFNHINKYSFKQNSVPKFSELKKFNESFLNPAQGVLIEQMFDQWAKDNSSVPVSWDAYFRNIARGVEGEDAFAHPANQEIKSEEAEVLKQEKLRKIIGDNLKIRLLIDNYRTRGHEVADLDPLNLNVDFAKIGGRVPDDQAHLNYKYYGFTEEDLEKEFYIYDHGEGFTSQNKRIKLSDLLDKMNKTYCDKVGYQYMHLQNHEERYWMRKQIELLEQDYLVSEQEQQTAANRLLRDYVFVNFLKNTFSTAKRFGSEGCDSFISGLEAMVDSCAKDGVEHVVIGMAHRGRLNTLYNVLKKPATQILAEFQGTGVTYQSDIDDAGDVKYHLGATHEKSFPQYDDKKVRISILPNPSHLETVDPLVYGKARATIDEIGDKNMEKVVGILIHGDAALAGQGVVYESLQFQDLDAYKVGGIVHVVVNNQIGFTTVPQQNRTSLYCTDVAETVQAPIFHVNAEYPEEVDRVMKLALAFRQKFKKDVFVDVIGYRKHGHNELDQPMFTQPLMYDIINKKKPIYEIYRDRIIENGIWTKAEEEKQMKLHTDFLKQAYEESRKPGFKTQQVEQKEWEKLKKSDNVTGLTQEVIQKINEKVNILPPEEKFNVNKQIAKIYQERYESIKEGKVIDYGTAEALAYGSLLLEGYGVRVTGQDVERGTFSHRHSKLNDQKEDRPKYFPLSNLLTETQKEKNALQIANSHLSEYGVCGFEFGYGMANPNNFVMWEAQFGDFANGAQIIFDNYMTSCEAKWGLQSQLVINLPHGMDGQGSEHSSGRIERFVQQSSDDPRKFKLEGNEEMKQIYESANIQVIVPSTPANFFHALRRQMKRNFRKPLISFTSKKLLKFRQAYSPLKDILSDTTFLPVIHERYQNELVSKADTKKVILCSGQVFYDLLNERKEREVKDIHILRLEELCPFPYDKLYQELKEYSNADFLWVQEEHWNQGGNAYVRPRYKRVLKKLELQGKVKSREIQIIARPPSASSATGSPKQHNMELQQLLEKVFA</sequence>
<evidence type="ECO:0000313" key="11">
    <source>
        <dbReference type="Proteomes" id="UP000054937"/>
    </source>
</evidence>
<dbReference type="OMA" id="FRDFNEC"/>
<evidence type="ECO:0000256" key="8">
    <source>
        <dbReference type="ARBA" id="ARBA00042984"/>
    </source>
</evidence>
<evidence type="ECO:0000256" key="7">
    <source>
        <dbReference type="ARBA" id="ARBA00040267"/>
    </source>
</evidence>
<dbReference type="NCBIfam" id="TIGR00239">
    <property type="entry name" value="2oxo_dh_E1"/>
    <property type="match status" value="1"/>
</dbReference>
<evidence type="ECO:0000256" key="3">
    <source>
        <dbReference type="ARBA" id="ARBA00012280"/>
    </source>
</evidence>
<dbReference type="InterPro" id="IPR031717">
    <property type="entry name" value="ODO-1/KGD_C"/>
</dbReference>
<feature type="domain" description="Transketolase-like pyrimidine-binding" evidence="9">
    <location>
        <begin position="633"/>
        <end position="850"/>
    </location>
</feature>
<comment type="similarity">
    <text evidence="2">Belongs to the alpha-ketoglutarate dehydrogenase family.</text>
</comment>
<comment type="cofactor">
    <cofactor evidence="1">
        <name>thiamine diphosphate</name>
        <dbReference type="ChEBI" id="CHEBI:58937"/>
    </cofactor>
</comment>
<dbReference type="InterPro" id="IPR005475">
    <property type="entry name" value="Transketolase-like_Pyr-bd"/>
</dbReference>
<dbReference type="Gene3D" id="1.10.287.1150">
    <property type="entry name" value="TPP helical domain"/>
    <property type="match status" value="1"/>
</dbReference>
<dbReference type="PANTHER" id="PTHR23152">
    <property type="entry name" value="2-OXOGLUTARATE DEHYDROGENASE"/>
    <property type="match status" value="1"/>
</dbReference>
<dbReference type="NCBIfam" id="NF006914">
    <property type="entry name" value="PRK09404.1"/>
    <property type="match status" value="1"/>
</dbReference>
<comment type="function">
    <text evidence="6">The 2-oxoglutarate dehydrogenase complex catalyzes the overall conversion of 2-oxoglutarate to succinyl-CoA and CO(2). It contains multiple copies of three enzymatic components: 2-oxoglutarate dehydrogenase (E1), dihydrolipoamide succinyltransferase (E2) and lipoamide dehydrogenase (E3).</text>
</comment>
<evidence type="ECO:0000256" key="1">
    <source>
        <dbReference type="ARBA" id="ARBA00001964"/>
    </source>
</evidence>
<dbReference type="InterPro" id="IPR029061">
    <property type="entry name" value="THDP-binding"/>
</dbReference>
<dbReference type="SMART" id="SM00861">
    <property type="entry name" value="Transket_pyr"/>
    <property type="match status" value="1"/>
</dbReference>
<evidence type="ECO:0000256" key="4">
    <source>
        <dbReference type="ARBA" id="ARBA00023002"/>
    </source>
</evidence>
<dbReference type="Gene3D" id="3.40.50.11610">
    <property type="entry name" value="Multifunctional 2-oxoglutarate metabolism enzyme, C-terminal domain"/>
    <property type="match status" value="1"/>
</dbReference>
<evidence type="ECO:0000256" key="5">
    <source>
        <dbReference type="ARBA" id="ARBA00023052"/>
    </source>
</evidence>
<dbReference type="GO" id="GO:0030976">
    <property type="term" value="F:thiamine pyrophosphate binding"/>
    <property type="evidence" value="ECO:0007669"/>
    <property type="project" value="InterPro"/>
</dbReference>